<evidence type="ECO:0000313" key="2">
    <source>
        <dbReference type="Proteomes" id="UP000248553"/>
    </source>
</evidence>
<dbReference type="Pfam" id="PF14281">
    <property type="entry name" value="PDDEXK_4"/>
    <property type="match status" value="1"/>
</dbReference>
<comment type="caution">
    <text evidence="1">The sequence shown here is derived from an EMBL/GenBank/DDBJ whole genome shotgun (WGS) entry which is preliminary data.</text>
</comment>
<dbReference type="Proteomes" id="UP000248553">
    <property type="component" value="Unassembled WGS sequence"/>
</dbReference>
<name>A0A328BTD4_9BACT</name>
<gene>
    <name evidence="1" type="ORF">DLM85_06915</name>
</gene>
<accession>A0A328BTD4</accession>
<protein>
    <recommendedName>
        <fullName evidence="3">PD-(D/E)XK nuclease family protein</fullName>
    </recommendedName>
</protein>
<proteinExistence type="predicted"/>
<sequence length="406" mass="45195">MSDIDLYQSLLRQTHQITERNQQELTALKLATAFEFSPFHFIPWGEVPVTHMLAFFLNHTNQHGQQGVFQQHFLQELRKLLPSRHIPEDTYNVVAEKRHGGGNYGQIDLLLTGRQHRFAICLENKPHDSTGDTPRQLEAYHEYLTGVGGFGDGYILLYLSRTTRHPAPTSLSTDQREQLTASGHYRNITYQEFLLPLLSSWSGRAHAPKVKEFLLDFRFQIETQLHFPTTSPMPTVNHAEIAKLLLNDPNLLEAAYQLPTVLQTAEQQLREKFAGYVLTVARELGLQLVSCPADVEAFKNFVNESPCALARPTWGEYAIGLEFSGATLDVGVIGGGTGSAVSQYLAAGLGGPKSSPAWAWWSALYDSDFSAIYLDIASGAIAEKMKAKFSSIAALLDQFTQDGILN</sequence>
<dbReference type="AlphaFoldDB" id="A0A328BTD4"/>
<dbReference type="InterPro" id="IPR029470">
    <property type="entry name" value="PDDEXK_4"/>
</dbReference>
<dbReference type="EMBL" id="QHKM01000001">
    <property type="protein sequence ID" value="RAK70560.1"/>
    <property type="molecule type" value="Genomic_DNA"/>
</dbReference>
<dbReference type="OrthoDB" id="6346224at2"/>
<dbReference type="RefSeq" id="WP_111477310.1">
    <property type="nucleotide sequence ID" value="NZ_QHKM01000001.1"/>
</dbReference>
<evidence type="ECO:0000313" key="1">
    <source>
        <dbReference type="EMBL" id="RAK70560.1"/>
    </source>
</evidence>
<reference evidence="2" key="1">
    <citation type="submission" date="2018-05" db="EMBL/GenBank/DDBJ databases">
        <authorList>
            <person name="Nie L."/>
        </authorList>
    </citation>
    <scope>NUCLEOTIDE SEQUENCE [LARGE SCALE GENOMIC DNA]</scope>
    <source>
        <strain evidence="2">NL</strain>
    </source>
</reference>
<evidence type="ECO:0008006" key="3">
    <source>
        <dbReference type="Google" id="ProtNLM"/>
    </source>
</evidence>
<keyword evidence="2" id="KW-1185">Reference proteome</keyword>
<organism evidence="1 2">
    <name type="scientific">Hymenobacter edaphi</name>
    <dbReference type="NCBI Taxonomy" id="2211146"/>
    <lineage>
        <taxon>Bacteria</taxon>
        <taxon>Pseudomonadati</taxon>
        <taxon>Bacteroidota</taxon>
        <taxon>Cytophagia</taxon>
        <taxon>Cytophagales</taxon>
        <taxon>Hymenobacteraceae</taxon>
        <taxon>Hymenobacter</taxon>
    </lineage>
</organism>